<name>A0A183TTN3_SCHSO</name>
<sequence length="100" mass="11007">LRLVDIPHTTSTVAPPPSASATLRSFVVRSKSVNSVRDSSSTINCILADRGERLELENLLVMLLRRMIGCIERTDTAALRDLIRADGMLAIVEVPQLTDY</sequence>
<reference evidence="1" key="1">
    <citation type="submission" date="2016-06" db="UniProtKB">
        <authorList>
            <consortium name="WormBaseParasite"/>
        </authorList>
    </citation>
    <scope>IDENTIFICATION</scope>
</reference>
<protein>
    <submittedName>
        <fullName evidence="1">DUF155 domain-containing protein</fullName>
    </submittedName>
</protein>
<dbReference type="WBParaSite" id="SSLN_0002056801-mRNA-1">
    <property type="protein sequence ID" value="SSLN_0002056801-mRNA-1"/>
    <property type="gene ID" value="SSLN_0002056801"/>
</dbReference>
<accession>A0A183TTN3</accession>
<evidence type="ECO:0000313" key="1">
    <source>
        <dbReference type="WBParaSite" id="SSLN_0002056801-mRNA-1"/>
    </source>
</evidence>
<proteinExistence type="predicted"/>
<organism evidence="1">
    <name type="scientific">Schistocephalus solidus</name>
    <name type="common">Tapeworm</name>
    <dbReference type="NCBI Taxonomy" id="70667"/>
    <lineage>
        <taxon>Eukaryota</taxon>
        <taxon>Metazoa</taxon>
        <taxon>Spiralia</taxon>
        <taxon>Lophotrochozoa</taxon>
        <taxon>Platyhelminthes</taxon>
        <taxon>Cestoda</taxon>
        <taxon>Eucestoda</taxon>
        <taxon>Diphyllobothriidea</taxon>
        <taxon>Diphyllobothriidae</taxon>
        <taxon>Schistocephalus</taxon>
    </lineage>
</organism>
<dbReference type="AlphaFoldDB" id="A0A183TTN3"/>